<protein>
    <recommendedName>
        <fullName evidence="2">HPP transmembrane region domain-containing protein</fullName>
    </recommendedName>
</protein>
<gene>
    <name evidence="3" type="ORF">DA01_08190</name>
</gene>
<proteinExistence type="predicted"/>
<keyword evidence="1" id="KW-0472">Membrane</keyword>
<evidence type="ECO:0000259" key="2">
    <source>
        <dbReference type="Pfam" id="PF04982"/>
    </source>
</evidence>
<dbReference type="PATRIC" id="fig|61435.5.peg.1613"/>
<evidence type="ECO:0000256" key="1">
    <source>
        <dbReference type="SAM" id="Phobius"/>
    </source>
</evidence>
<dbReference type="PANTHER" id="PTHR33741:SF5">
    <property type="entry name" value="TRANSMEMBRANE PROTEIN DDB_G0269096-RELATED"/>
    <property type="match status" value="1"/>
</dbReference>
<feature type="transmembrane region" description="Helical" evidence="1">
    <location>
        <begin position="103"/>
        <end position="120"/>
    </location>
</feature>
<evidence type="ECO:0000313" key="3">
    <source>
        <dbReference type="EMBL" id="KSV16058.1"/>
    </source>
</evidence>
<feature type="domain" description="HPP transmembrane region" evidence="2">
    <location>
        <begin position="27"/>
        <end position="154"/>
    </location>
</feature>
<dbReference type="EMBL" id="JGYD01000029">
    <property type="protein sequence ID" value="KSV16058.1"/>
    <property type="molecule type" value="Genomic_DNA"/>
</dbReference>
<organism evidence="3 4">
    <name type="scientific">Dehalococcoides mccartyi</name>
    <dbReference type="NCBI Taxonomy" id="61435"/>
    <lineage>
        <taxon>Bacteria</taxon>
        <taxon>Bacillati</taxon>
        <taxon>Chloroflexota</taxon>
        <taxon>Dehalococcoidia</taxon>
        <taxon>Dehalococcoidales</taxon>
        <taxon>Dehalococcoidaceae</taxon>
        <taxon>Dehalococcoides</taxon>
    </lineage>
</organism>
<keyword evidence="1" id="KW-0812">Transmembrane</keyword>
<name>A0A0V8LX30_9CHLR</name>
<reference evidence="3 4" key="1">
    <citation type="journal article" date="2015" name="Sci. Rep.">
        <title>A comparative genomics and reductive dehalogenase gene transcription study of two chloroethene-respiring bacteria, Dehalococcoides mccartyi strains MB and 11a.</title>
        <authorList>
            <person name="Low A."/>
            <person name="Shen Z."/>
            <person name="Cheng D."/>
            <person name="Rogers M.J."/>
            <person name="Lee P.K."/>
            <person name="He J."/>
        </authorList>
    </citation>
    <scope>NUCLEOTIDE SEQUENCE [LARGE SCALE GENOMIC DNA]</scope>
    <source>
        <strain evidence="3 4">MB</strain>
    </source>
</reference>
<dbReference type="eggNOG" id="COG3448">
    <property type="taxonomic scope" value="Bacteria"/>
</dbReference>
<comment type="caution">
    <text evidence="3">The sequence shown here is derived from an EMBL/GenBank/DDBJ whole genome shotgun (WGS) entry which is preliminary data.</text>
</comment>
<dbReference type="RefSeq" id="WP_058292956.1">
    <property type="nucleotide sequence ID" value="NZ_JGYD01000029.1"/>
</dbReference>
<keyword evidence="1" id="KW-1133">Transmembrane helix</keyword>
<dbReference type="InterPro" id="IPR058581">
    <property type="entry name" value="TM_HPP"/>
</dbReference>
<dbReference type="PANTHER" id="PTHR33741">
    <property type="entry name" value="TRANSMEMBRANE PROTEIN DDB_G0269096-RELATED"/>
    <property type="match status" value="1"/>
</dbReference>
<feature type="transmembrane region" description="Helical" evidence="1">
    <location>
        <begin position="132"/>
        <end position="154"/>
    </location>
</feature>
<dbReference type="OrthoDB" id="9811720at2"/>
<feature type="transmembrane region" description="Helical" evidence="1">
    <location>
        <begin position="26"/>
        <end position="57"/>
    </location>
</feature>
<sequence>MHLGYLRKAYRSLLKRIRELKIHWKLYLFQSFLATLVLFIIALTLSIENAVVIASIASTAFIVFTQPSSPPAVPRRIFWGHVLGFCIGCLVNLIPHQYMLTDALVYALAVGLCIFLMMIMDLKHAPAAGTALGVAITGFSPGVFIAVVTSALVLSMAQSRMKGFLKDLA</sequence>
<dbReference type="InterPro" id="IPR007065">
    <property type="entry name" value="HPP"/>
</dbReference>
<accession>A0A0V8LX30</accession>
<dbReference type="Pfam" id="PF04982">
    <property type="entry name" value="TM_HPP"/>
    <property type="match status" value="1"/>
</dbReference>
<dbReference type="Proteomes" id="UP000053577">
    <property type="component" value="Unassembled WGS sequence"/>
</dbReference>
<evidence type="ECO:0000313" key="4">
    <source>
        <dbReference type="Proteomes" id="UP000053577"/>
    </source>
</evidence>
<feature type="transmembrane region" description="Helical" evidence="1">
    <location>
        <begin position="77"/>
        <end position="94"/>
    </location>
</feature>
<dbReference type="AlphaFoldDB" id="A0A0V8LX30"/>